<organism evidence="1 2">
    <name type="scientific">Leifsonella bigeumensis</name>
    <dbReference type="NCBI Taxonomy" id="433643"/>
    <lineage>
        <taxon>Bacteria</taxon>
        <taxon>Bacillati</taxon>
        <taxon>Actinomycetota</taxon>
        <taxon>Actinomycetes</taxon>
        <taxon>Micrococcales</taxon>
        <taxon>Microbacteriaceae</taxon>
        <taxon>Leifsonella</taxon>
    </lineage>
</organism>
<sequence>MGQLRHRLCGDGLDEVEPLGNTHQAALGTGPANLTRLHPDEALRAVRREDAEFLGVYPWPFHHVAHGPRVLARLSVILGIVDGSWRLDTGKHDSRVTTS</sequence>
<evidence type="ECO:0000313" key="2">
    <source>
        <dbReference type="Proteomes" id="UP001501004"/>
    </source>
</evidence>
<comment type="caution">
    <text evidence="1">The sequence shown here is derived from an EMBL/GenBank/DDBJ whole genome shotgun (WGS) entry which is preliminary data.</text>
</comment>
<protein>
    <submittedName>
        <fullName evidence="1">Uncharacterized protein</fullName>
    </submittedName>
</protein>
<evidence type="ECO:0000313" key="1">
    <source>
        <dbReference type="EMBL" id="GAA3737595.1"/>
    </source>
</evidence>
<gene>
    <name evidence="1" type="ORF">GCM10022239_11650</name>
</gene>
<proteinExistence type="predicted"/>
<accession>A0ABP7FGK9</accession>
<keyword evidence="2" id="KW-1185">Reference proteome</keyword>
<dbReference type="Proteomes" id="UP001501004">
    <property type="component" value="Unassembled WGS sequence"/>
</dbReference>
<reference evidence="2" key="1">
    <citation type="journal article" date="2019" name="Int. J. Syst. Evol. Microbiol.">
        <title>The Global Catalogue of Microorganisms (GCM) 10K type strain sequencing project: providing services to taxonomists for standard genome sequencing and annotation.</title>
        <authorList>
            <consortium name="The Broad Institute Genomics Platform"/>
            <consortium name="The Broad Institute Genome Sequencing Center for Infectious Disease"/>
            <person name="Wu L."/>
            <person name="Ma J."/>
        </authorList>
    </citation>
    <scope>NUCLEOTIDE SEQUENCE [LARGE SCALE GENOMIC DNA]</scope>
    <source>
        <strain evidence="2">JCM 16949</strain>
    </source>
</reference>
<dbReference type="EMBL" id="BAABAE010000003">
    <property type="protein sequence ID" value="GAA3737595.1"/>
    <property type="molecule type" value="Genomic_DNA"/>
</dbReference>
<name>A0ABP7FGK9_9MICO</name>